<dbReference type="PANTHER" id="PTHR23518:SF2">
    <property type="entry name" value="MAJOR FACILITATOR SUPERFAMILY TRANSPORTER"/>
    <property type="match status" value="1"/>
</dbReference>
<feature type="domain" description="Major facilitator superfamily (MFS) profile" evidence="6">
    <location>
        <begin position="16"/>
        <end position="407"/>
    </location>
</feature>
<sequence>MRAEPIRAASPRYPRNVYVTTIGSLLTDISTEMVVYLVPLFLAGVLKASTPLIGLIEGVAETTAALSKLASGYLSDRIGNRKWLAVSGYALSLFVKPLLAIATTWSMVFAARFGDRLGKGIRTAPRDALIADSIDAPRRGAAFGFQRAGDTLGAFIGLAIAIVVIFWSQQNSLDLDRNTFAMIVWLSMIPAAAAVLILAFGLEERRRPTATASVAPPPKINLSLASFDPRFRLALLSVALFTLGNSADAFIVLLAQDRGASVLTTLLMILLFNGVYTIFAQPFGKWSDRVGRLRLIRLGWGFYALLYLGFALSNAVWQIAVLWALYGLYYALTEGALKSLVADLVPSAQRGAGYGWLNSTIGLMALPASLTAGFLWQAIAPSAAFLFGAGMAGIALLIMARIKPISQAELAETGI</sequence>
<evidence type="ECO:0000256" key="2">
    <source>
        <dbReference type="ARBA" id="ARBA00022692"/>
    </source>
</evidence>
<keyword evidence="4 5" id="KW-0472">Membrane</keyword>
<evidence type="ECO:0000259" key="6">
    <source>
        <dbReference type="PROSITE" id="PS50850"/>
    </source>
</evidence>
<organism evidence="7">
    <name type="scientific">Caldilinea aerophila</name>
    <dbReference type="NCBI Taxonomy" id="133453"/>
    <lineage>
        <taxon>Bacteria</taxon>
        <taxon>Bacillati</taxon>
        <taxon>Chloroflexota</taxon>
        <taxon>Caldilineae</taxon>
        <taxon>Caldilineales</taxon>
        <taxon>Caldilineaceae</taxon>
        <taxon>Caldilinea</taxon>
    </lineage>
</organism>
<keyword evidence="2 5" id="KW-0812">Transmembrane</keyword>
<evidence type="ECO:0000256" key="1">
    <source>
        <dbReference type="ARBA" id="ARBA00004651"/>
    </source>
</evidence>
<keyword evidence="3 5" id="KW-1133">Transmembrane helix</keyword>
<dbReference type="InterPro" id="IPR036259">
    <property type="entry name" value="MFS_trans_sf"/>
</dbReference>
<feature type="transmembrane region" description="Helical" evidence="5">
    <location>
        <begin position="148"/>
        <end position="168"/>
    </location>
</feature>
<feature type="transmembrane region" description="Helical" evidence="5">
    <location>
        <begin position="374"/>
        <end position="398"/>
    </location>
</feature>
<dbReference type="PANTHER" id="PTHR23518">
    <property type="entry name" value="C-METHYLTRANSFERASE"/>
    <property type="match status" value="1"/>
</dbReference>
<dbReference type="Pfam" id="PF07690">
    <property type="entry name" value="MFS_1"/>
    <property type="match status" value="1"/>
</dbReference>
<feature type="transmembrane region" description="Helical" evidence="5">
    <location>
        <begin position="260"/>
        <end position="279"/>
    </location>
</feature>
<dbReference type="SUPFAM" id="SSF103473">
    <property type="entry name" value="MFS general substrate transporter"/>
    <property type="match status" value="1"/>
</dbReference>
<dbReference type="CDD" id="cd17370">
    <property type="entry name" value="MFS_MJ1317_like"/>
    <property type="match status" value="1"/>
</dbReference>
<comment type="caution">
    <text evidence="7">The sequence shown here is derived from an EMBL/GenBank/DDBJ whole genome shotgun (WGS) entry which is preliminary data.</text>
</comment>
<dbReference type="GO" id="GO:0005886">
    <property type="term" value="C:plasma membrane"/>
    <property type="evidence" value="ECO:0007669"/>
    <property type="project" value="UniProtKB-SubCell"/>
</dbReference>
<proteinExistence type="predicted"/>
<feature type="transmembrane region" description="Helical" evidence="5">
    <location>
        <begin position="233"/>
        <end position="254"/>
    </location>
</feature>
<evidence type="ECO:0000256" key="5">
    <source>
        <dbReference type="SAM" id="Phobius"/>
    </source>
</evidence>
<dbReference type="PROSITE" id="PS50850">
    <property type="entry name" value="MFS"/>
    <property type="match status" value="1"/>
</dbReference>
<feature type="transmembrane region" description="Helical" evidence="5">
    <location>
        <begin position="180"/>
        <end position="202"/>
    </location>
</feature>
<gene>
    <name evidence="7" type="ORF">ENQ20_08235</name>
</gene>
<dbReference type="InterPro" id="IPR020846">
    <property type="entry name" value="MFS_dom"/>
</dbReference>
<reference evidence="7" key="1">
    <citation type="journal article" date="2020" name="mSystems">
        <title>Genome- and Community-Level Interaction Insights into Carbon Utilization and Element Cycling Functions of Hydrothermarchaeota in Hydrothermal Sediment.</title>
        <authorList>
            <person name="Zhou Z."/>
            <person name="Liu Y."/>
            <person name="Xu W."/>
            <person name="Pan J."/>
            <person name="Luo Z.H."/>
            <person name="Li M."/>
        </authorList>
    </citation>
    <scope>NUCLEOTIDE SEQUENCE [LARGE SCALE GENOMIC DNA]</scope>
    <source>
        <strain evidence="7">SpSt-289</strain>
    </source>
</reference>
<feature type="transmembrane region" description="Helical" evidence="5">
    <location>
        <begin position="300"/>
        <end position="326"/>
    </location>
</feature>
<name>A0A7C1JXZ2_9CHLR</name>
<protein>
    <submittedName>
        <fullName evidence="7">MFS transporter</fullName>
    </submittedName>
</protein>
<dbReference type="Gene3D" id="1.20.1250.20">
    <property type="entry name" value="MFS general substrate transporter like domains"/>
    <property type="match status" value="2"/>
</dbReference>
<evidence type="ECO:0000313" key="7">
    <source>
        <dbReference type="EMBL" id="HDX31470.1"/>
    </source>
</evidence>
<dbReference type="AlphaFoldDB" id="A0A7C1JXZ2"/>
<accession>A0A7C1JXZ2</accession>
<dbReference type="InterPro" id="IPR011701">
    <property type="entry name" value="MFS"/>
</dbReference>
<evidence type="ECO:0000256" key="3">
    <source>
        <dbReference type="ARBA" id="ARBA00022989"/>
    </source>
</evidence>
<dbReference type="EMBL" id="DSMG01000084">
    <property type="protein sequence ID" value="HDX31470.1"/>
    <property type="molecule type" value="Genomic_DNA"/>
</dbReference>
<dbReference type="GO" id="GO:0022857">
    <property type="term" value="F:transmembrane transporter activity"/>
    <property type="evidence" value="ECO:0007669"/>
    <property type="project" value="InterPro"/>
</dbReference>
<feature type="transmembrane region" description="Helical" evidence="5">
    <location>
        <begin position="34"/>
        <end position="56"/>
    </location>
</feature>
<comment type="subcellular location">
    <subcellularLocation>
        <location evidence="1">Cell membrane</location>
        <topology evidence="1">Multi-pass membrane protein</topology>
    </subcellularLocation>
</comment>
<evidence type="ECO:0000256" key="4">
    <source>
        <dbReference type="ARBA" id="ARBA00023136"/>
    </source>
</evidence>
<feature type="transmembrane region" description="Helical" evidence="5">
    <location>
        <begin position="89"/>
        <end position="111"/>
    </location>
</feature>